<dbReference type="AlphaFoldDB" id="A0A6M6E278"/>
<gene>
    <name evidence="1" type="ORF">FDZ14_32995</name>
</gene>
<keyword evidence="1" id="KW-0614">Plasmid</keyword>
<dbReference type="EMBL" id="CP045273">
    <property type="protein sequence ID" value="QJX80910.1"/>
    <property type="molecule type" value="Genomic_DNA"/>
</dbReference>
<reference evidence="1 2" key="1">
    <citation type="submission" date="2019-10" db="EMBL/GenBank/DDBJ databases">
        <title>Complete genome sequences for adaption low water activity.</title>
        <authorList>
            <person name="Zhao L."/>
            <person name="Zhong J."/>
        </authorList>
    </citation>
    <scope>NUCLEOTIDE SEQUENCE [LARGE SCALE GENOMIC DNA]</scope>
    <source>
        <strain evidence="1 2">FDU301</strain>
        <plasmid evidence="2">pfdu301a</plasmid>
    </source>
</reference>
<proteinExistence type="predicted"/>
<geneLocation type="plasmid" evidence="2">
    <name>pfdu301a</name>
</geneLocation>
<dbReference type="Proteomes" id="UP000501076">
    <property type="component" value="Plasmid pFDU301A"/>
</dbReference>
<evidence type="ECO:0000313" key="2">
    <source>
        <dbReference type="Proteomes" id="UP000501076"/>
    </source>
</evidence>
<dbReference type="RefSeq" id="WP_171778910.1">
    <property type="nucleotide sequence ID" value="NZ_CP045273.1"/>
</dbReference>
<evidence type="ECO:0000313" key="1">
    <source>
        <dbReference type="EMBL" id="QJX80910.1"/>
    </source>
</evidence>
<accession>A0A6M6E278</accession>
<name>A0A6M6E278_PRIMG</name>
<organism evidence="1 2">
    <name type="scientific">Priestia megaterium</name>
    <name type="common">Bacillus megaterium</name>
    <dbReference type="NCBI Taxonomy" id="1404"/>
    <lineage>
        <taxon>Bacteria</taxon>
        <taxon>Bacillati</taxon>
        <taxon>Bacillota</taxon>
        <taxon>Bacilli</taxon>
        <taxon>Bacillales</taxon>
        <taxon>Bacillaceae</taxon>
        <taxon>Priestia</taxon>
    </lineage>
</organism>
<protein>
    <submittedName>
        <fullName evidence="1">Uncharacterized protein</fullName>
    </submittedName>
</protein>
<sequence>MVDLFLLVVHHEEEVFFYSQGEFADQYYDEFKKVEKYEFYSKDSLMGFLQEQEQENKYGNYKKVEVTSY</sequence>